<dbReference type="EMBL" id="JAWQEG010001928">
    <property type="protein sequence ID" value="KAK3875708.1"/>
    <property type="molecule type" value="Genomic_DNA"/>
</dbReference>
<keyword evidence="6" id="KW-1185">Reference proteome</keyword>
<organism evidence="5 6">
    <name type="scientific">Petrolisthes cinctipes</name>
    <name type="common">Flat porcelain crab</name>
    <dbReference type="NCBI Taxonomy" id="88211"/>
    <lineage>
        <taxon>Eukaryota</taxon>
        <taxon>Metazoa</taxon>
        <taxon>Ecdysozoa</taxon>
        <taxon>Arthropoda</taxon>
        <taxon>Crustacea</taxon>
        <taxon>Multicrustacea</taxon>
        <taxon>Malacostraca</taxon>
        <taxon>Eumalacostraca</taxon>
        <taxon>Eucarida</taxon>
        <taxon>Decapoda</taxon>
        <taxon>Pleocyemata</taxon>
        <taxon>Anomura</taxon>
        <taxon>Galatheoidea</taxon>
        <taxon>Porcellanidae</taxon>
        <taxon>Petrolisthes</taxon>
    </lineage>
</organism>
<dbReference type="SMART" id="SM00261">
    <property type="entry name" value="FU"/>
    <property type="match status" value="1"/>
</dbReference>
<sequence length="943" mass="105147">MVMFALVLLLCVAVRGETLTKDPGTCGSIEVTGNATLLHNYRHCITIEGNLRIHLIQNLTEDWSLIGLPNLTQVTGYVLLYRLTHIHTLTHLLPRLAVIRGRTLFHGHSLVIYGNIYLSKLDWNLRAILRGSVRIESNWSLCPGPLTKWIHLTGNHSNYIEDNYKLCIYLPDAKRINTTTTTTTTTITTTTTNITDTNNNTTSALCDNGQVCYLDCNSECVGGCYSPGNSSSCVACRHFKYGGQCVGVCPHDPPTLQYLDYLCIPEATCRDHQHTIQSNNTCIPCHGTCNEMCPGQTISSRDLGRALRHCKVVKGSINITIAGGRNVIKELEENLGQVERVSGYIRIHDSDTLFSLNFLSSLREIGGEELVDGKYALYVLENENLQELWQKDHQPPLHIKRGNILALYNPRLCHDLITQLARRNGKNVTSEENPTPCLGPELPMSVKPGRTPTSVSVWWQHIFTGHDDRVIIGYYIFYREAPQPVTIFQNRDACNDERLWERWFQEYEQVFENSRENWTATLDNLKPYTNYSLYVSVHGIDAEKVTTRSAIQRVTTGVAVSSPVQEVHVRRNSSSSLHVTWSPPLVSNGPNLYYLLEVREERYQTYDTSQACVSPTKNRHRTTGKETGTGVMGGDEGRDNEGRHDGEGDSEEGGGVGGDDGGGGSMKDASEGGEEEEGKGRIDDEGGVRRGRVGDDICCPCNNTHTEEKPNPNKKKKEEKENQLVSSTFTPSSSSSTSASTSTSTFSFGYVVQAKTTSMQIIFNPQIHRSEETVAVTESGSNLFDEGTDGRTKSGNLFDEGIDDRTKSGNLFEEGTDGRTKSGYDFDEGTDGRTKSGYDFEEGIEGKNEKWETYLTKELTAERKVETYLKKGTDGRTKSGNLFEEGIDGRTKSGNLFDEGIDSRTKSGYEFEEGVEGRTREDAREHRRLTDCDVPHHHHHLLP</sequence>
<dbReference type="SUPFAM" id="SSF49265">
    <property type="entry name" value="Fibronectin type III"/>
    <property type="match status" value="1"/>
</dbReference>
<evidence type="ECO:0000313" key="6">
    <source>
        <dbReference type="Proteomes" id="UP001286313"/>
    </source>
</evidence>
<feature type="compositionally biased region" description="Basic and acidic residues" evidence="1">
    <location>
        <begin position="678"/>
        <end position="695"/>
    </location>
</feature>
<reference evidence="5" key="1">
    <citation type="submission" date="2023-10" db="EMBL/GenBank/DDBJ databases">
        <title>Genome assemblies of two species of porcelain crab, Petrolisthes cinctipes and Petrolisthes manimaculis (Anomura: Porcellanidae).</title>
        <authorList>
            <person name="Angst P."/>
        </authorList>
    </citation>
    <scope>NUCLEOTIDE SEQUENCE</scope>
    <source>
        <strain evidence="5">PB745_01</strain>
        <tissue evidence="5">Gill</tissue>
    </source>
</reference>
<dbReference type="SUPFAM" id="SSF57184">
    <property type="entry name" value="Growth factor receptor domain"/>
    <property type="match status" value="1"/>
</dbReference>
<dbReference type="InterPro" id="IPR036941">
    <property type="entry name" value="Rcpt_L-dom_sf"/>
</dbReference>
<feature type="compositionally biased region" description="Basic and acidic residues" evidence="1">
    <location>
        <begin position="901"/>
        <end position="935"/>
    </location>
</feature>
<comment type="caution">
    <text evidence="5">The sequence shown here is derived from an EMBL/GenBank/DDBJ whole genome shotgun (WGS) entry which is preliminary data.</text>
</comment>
<gene>
    <name evidence="5" type="ORF">Pcinc_019436</name>
</gene>
<feature type="compositionally biased region" description="Low complexity" evidence="1">
    <location>
        <begin position="726"/>
        <end position="744"/>
    </location>
</feature>
<keyword evidence="2" id="KW-0732">Signal</keyword>
<dbReference type="InterPro" id="IPR006212">
    <property type="entry name" value="Furin_repeat"/>
</dbReference>
<accession>A0AAE1KL69</accession>
<dbReference type="GO" id="GO:0004714">
    <property type="term" value="F:transmembrane receptor protein tyrosine kinase activity"/>
    <property type="evidence" value="ECO:0007669"/>
    <property type="project" value="UniProtKB-EC"/>
</dbReference>
<dbReference type="AlphaFoldDB" id="A0AAE1KL69"/>
<dbReference type="InterPro" id="IPR050713">
    <property type="entry name" value="RTP_Phos/Ushers"/>
</dbReference>
<feature type="compositionally biased region" description="Basic and acidic residues" evidence="1">
    <location>
        <begin position="705"/>
        <end position="722"/>
    </location>
</feature>
<feature type="region of interest" description="Disordered" evidence="1">
    <location>
        <begin position="894"/>
        <end position="943"/>
    </location>
</feature>
<evidence type="ECO:0000256" key="1">
    <source>
        <dbReference type="SAM" id="MobiDB-lite"/>
    </source>
</evidence>
<dbReference type="Gene3D" id="3.80.20.20">
    <property type="entry name" value="Receptor L-domain"/>
    <property type="match status" value="2"/>
</dbReference>
<dbReference type="InterPro" id="IPR013783">
    <property type="entry name" value="Ig-like_fold"/>
</dbReference>
<feature type="compositionally biased region" description="Basic and acidic residues" evidence="1">
    <location>
        <begin position="816"/>
        <end position="840"/>
    </location>
</feature>
<evidence type="ECO:0000259" key="3">
    <source>
        <dbReference type="PROSITE" id="PS50853"/>
    </source>
</evidence>
<dbReference type="InterPro" id="IPR003961">
    <property type="entry name" value="FN3_dom"/>
</dbReference>
<dbReference type="SUPFAM" id="SSF52058">
    <property type="entry name" value="L domain-like"/>
    <property type="match status" value="2"/>
</dbReference>
<feature type="region of interest" description="Disordered" evidence="1">
    <location>
        <begin position="606"/>
        <end position="744"/>
    </location>
</feature>
<feature type="domain" description="4Fe-4S ferredoxin-type" evidence="4">
    <location>
        <begin position="272"/>
        <end position="303"/>
    </location>
</feature>
<dbReference type="PANTHER" id="PTHR46957">
    <property type="entry name" value="CYTOKINE RECEPTOR"/>
    <property type="match status" value="1"/>
</dbReference>
<name>A0AAE1KL69_PETCI</name>
<protein>
    <recommendedName>
        <fullName evidence="7">Receptor protein-tyrosine kinase</fullName>
    </recommendedName>
</protein>
<feature type="signal peptide" evidence="2">
    <location>
        <begin position="1"/>
        <end position="16"/>
    </location>
</feature>
<dbReference type="InterPro" id="IPR009030">
    <property type="entry name" value="Growth_fac_rcpt_cys_sf"/>
</dbReference>
<feature type="compositionally biased region" description="Gly residues" evidence="1">
    <location>
        <begin position="653"/>
        <end position="665"/>
    </location>
</feature>
<evidence type="ECO:0000259" key="4">
    <source>
        <dbReference type="PROSITE" id="PS51379"/>
    </source>
</evidence>
<feature type="region of interest" description="Disordered" evidence="1">
    <location>
        <begin position="780"/>
        <end position="840"/>
    </location>
</feature>
<dbReference type="PROSITE" id="PS50853">
    <property type="entry name" value="FN3"/>
    <property type="match status" value="1"/>
</dbReference>
<dbReference type="Gene3D" id="2.60.40.10">
    <property type="entry name" value="Immunoglobulins"/>
    <property type="match status" value="2"/>
</dbReference>
<dbReference type="CDD" id="cd00063">
    <property type="entry name" value="FN3"/>
    <property type="match status" value="2"/>
</dbReference>
<evidence type="ECO:0000313" key="5">
    <source>
        <dbReference type="EMBL" id="KAK3875708.1"/>
    </source>
</evidence>
<dbReference type="InterPro" id="IPR036116">
    <property type="entry name" value="FN3_sf"/>
</dbReference>
<proteinExistence type="predicted"/>
<dbReference type="PANTHER" id="PTHR46957:SF3">
    <property type="entry name" value="CYTOKINE RECEPTOR"/>
    <property type="match status" value="1"/>
</dbReference>
<dbReference type="PROSITE" id="PS51379">
    <property type="entry name" value="4FE4S_FER_2"/>
    <property type="match status" value="1"/>
</dbReference>
<feature type="compositionally biased region" description="Polar residues" evidence="1">
    <location>
        <begin position="606"/>
        <end position="616"/>
    </location>
</feature>
<feature type="domain" description="Fibronectin type-III" evidence="3">
    <location>
        <begin position="563"/>
        <end position="659"/>
    </location>
</feature>
<dbReference type="InterPro" id="IPR000494">
    <property type="entry name" value="Rcpt_L-dom"/>
</dbReference>
<dbReference type="Proteomes" id="UP001286313">
    <property type="component" value="Unassembled WGS sequence"/>
</dbReference>
<feature type="chain" id="PRO_5042138753" description="Receptor protein-tyrosine kinase" evidence="2">
    <location>
        <begin position="17"/>
        <end position="943"/>
    </location>
</feature>
<dbReference type="InterPro" id="IPR017896">
    <property type="entry name" value="4Fe4S_Fe-S-bd"/>
</dbReference>
<dbReference type="GO" id="GO:0016020">
    <property type="term" value="C:membrane"/>
    <property type="evidence" value="ECO:0007669"/>
    <property type="project" value="UniProtKB-SubCell"/>
</dbReference>
<evidence type="ECO:0000256" key="2">
    <source>
        <dbReference type="SAM" id="SignalP"/>
    </source>
</evidence>
<feature type="region of interest" description="Disordered" evidence="1">
    <location>
        <begin position="425"/>
        <end position="445"/>
    </location>
</feature>
<evidence type="ECO:0008006" key="7">
    <source>
        <dbReference type="Google" id="ProtNLM"/>
    </source>
</evidence>
<dbReference type="Pfam" id="PF01030">
    <property type="entry name" value="Recep_L_domain"/>
    <property type="match status" value="2"/>
</dbReference>
<feature type="compositionally biased region" description="Basic and acidic residues" evidence="1">
    <location>
        <begin position="635"/>
        <end position="647"/>
    </location>
</feature>
<dbReference type="GO" id="GO:0005524">
    <property type="term" value="F:ATP binding"/>
    <property type="evidence" value="ECO:0007669"/>
    <property type="project" value="UniProtKB-KW"/>
</dbReference>